<dbReference type="EMBL" id="JAGUCO010000002">
    <property type="protein sequence ID" value="MBS2097373.1"/>
    <property type="molecule type" value="Genomic_DNA"/>
</dbReference>
<proteinExistence type="inferred from homology"/>
<keyword evidence="3" id="KW-0378">Hydrolase</keyword>
<dbReference type="SUPFAM" id="SSF54060">
    <property type="entry name" value="His-Me finger endonucleases"/>
    <property type="match status" value="1"/>
</dbReference>
<protein>
    <submittedName>
        <fullName evidence="4">Endonuclease</fullName>
    </submittedName>
</protein>
<name>A0ABS5JRD0_9BACT</name>
<keyword evidence="5" id="KW-1185">Reference proteome</keyword>
<dbReference type="RefSeq" id="WP_212213692.1">
    <property type="nucleotide sequence ID" value="NZ_JAGUCO010000002.1"/>
</dbReference>
<dbReference type="Proteomes" id="UP000708576">
    <property type="component" value="Unassembled WGS sequence"/>
</dbReference>
<comment type="similarity">
    <text evidence="1">Belongs to the EndA/NucM nuclease family.</text>
</comment>
<gene>
    <name evidence="4" type="ORF">KEM10_03720</name>
</gene>
<keyword evidence="2" id="KW-0540">Nuclease</keyword>
<evidence type="ECO:0000256" key="3">
    <source>
        <dbReference type="ARBA" id="ARBA00022801"/>
    </source>
</evidence>
<sequence>MKRIILGLLCLVGVNSYGQIPEGYYSSTIGLEGIELKDALYNLIKGHKEYYYTSSSTDTWDILKEADADESNHENVILIYSGESVNGEQEYNSGNGWTREHVWAKSRGDFGTDKGAGTDCHNLKACSASVNSTRSNRAFGEGGSEVWYNNYFTGCYKGTDYTFEPRDEVKGDVARIIFYMATRYNGDDGEPDLDLTEMVLPSTDKQPIHGIQSVLLKWHKEDPVDDFEVNRNNVVYTFQENRNPFVDHPEFVDLIWGNATAVNTISNDELDCLYTGGVMHITSSTVFYKVDVYNITGQKVLSNKANGSKAMDLPLNKHGLFLIVVDGKRTIKVSL</sequence>
<evidence type="ECO:0000256" key="2">
    <source>
        <dbReference type="ARBA" id="ARBA00022722"/>
    </source>
</evidence>
<dbReference type="InterPro" id="IPR044925">
    <property type="entry name" value="His-Me_finger_sf"/>
</dbReference>
<organism evidence="4 5">
    <name type="scientific">Carboxylicivirga linearis</name>
    <dbReference type="NCBI Taxonomy" id="1628157"/>
    <lineage>
        <taxon>Bacteria</taxon>
        <taxon>Pseudomonadati</taxon>
        <taxon>Bacteroidota</taxon>
        <taxon>Bacteroidia</taxon>
        <taxon>Marinilabiliales</taxon>
        <taxon>Marinilabiliaceae</taxon>
        <taxon>Carboxylicivirga</taxon>
    </lineage>
</organism>
<evidence type="ECO:0000256" key="1">
    <source>
        <dbReference type="ARBA" id="ARBA00006429"/>
    </source>
</evidence>
<accession>A0ABS5JRD0</accession>
<reference evidence="4 5" key="1">
    <citation type="journal article" date="2015" name="Int. J. Syst. Evol. Microbiol.">
        <title>Carboxylicivirga linearis sp. nov., isolated from a sea cucumber culture pond.</title>
        <authorList>
            <person name="Wang F.Q."/>
            <person name="Zhou Y.X."/>
            <person name="Lin X.Z."/>
            <person name="Chen G.J."/>
            <person name="Du Z.J."/>
        </authorList>
    </citation>
    <scope>NUCLEOTIDE SEQUENCE [LARGE SCALE GENOMIC DNA]</scope>
    <source>
        <strain evidence="4 5">FB218</strain>
    </source>
</reference>
<comment type="caution">
    <text evidence="4">The sequence shown here is derived from an EMBL/GenBank/DDBJ whole genome shotgun (WGS) entry which is preliminary data.</text>
</comment>
<dbReference type="Pfam" id="PF04231">
    <property type="entry name" value="Endonuclease_1"/>
    <property type="match status" value="1"/>
</dbReference>
<keyword evidence="4" id="KW-0255">Endonuclease</keyword>
<dbReference type="InterPro" id="IPR007346">
    <property type="entry name" value="Endonuclease-I"/>
</dbReference>
<dbReference type="PANTHER" id="PTHR33607">
    <property type="entry name" value="ENDONUCLEASE-1"/>
    <property type="match status" value="1"/>
</dbReference>
<evidence type="ECO:0000313" key="4">
    <source>
        <dbReference type="EMBL" id="MBS2097373.1"/>
    </source>
</evidence>
<dbReference type="GO" id="GO:0004519">
    <property type="term" value="F:endonuclease activity"/>
    <property type="evidence" value="ECO:0007669"/>
    <property type="project" value="UniProtKB-KW"/>
</dbReference>
<evidence type="ECO:0000313" key="5">
    <source>
        <dbReference type="Proteomes" id="UP000708576"/>
    </source>
</evidence>
<dbReference type="PANTHER" id="PTHR33607:SF2">
    <property type="entry name" value="ENDONUCLEASE-1"/>
    <property type="match status" value="1"/>
</dbReference>